<dbReference type="InterPro" id="IPR049059">
    <property type="entry name" value="NAD_Glu_DH_HM1"/>
</dbReference>
<dbReference type="Pfam" id="PF21074">
    <property type="entry name" value="GDH_C"/>
    <property type="match status" value="1"/>
</dbReference>
<dbReference type="eggNOG" id="COG2902">
    <property type="taxonomic scope" value="Bacteria"/>
</dbReference>
<dbReference type="GO" id="GO:0006538">
    <property type="term" value="P:L-glutamate catabolic process"/>
    <property type="evidence" value="ECO:0007669"/>
    <property type="project" value="InterPro"/>
</dbReference>
<evidence type="ECO:0000313" key="6">
    <source>
        <dbReference type="EMBL" id="ADG98345.1"/>
    </source>
</evidence>
<dbReference type="SUPFAM" id="SSF51735">
    <property type="entry name" value="NAD(P)-binding Rossmann-fold domains"/>
    <property type="match status" value="1"/>
</dbReference>
<dbReference type="Pfam" id="PF21073">
    <property type="entry name" value="GDH_HM1"/>
    <property type="match status" value="1"/>
</dbReference>
<organism evidence="6 7">
    <name type="scientific">Segniliparus rotundus (strain ATCC BAA-972 / CDC 1076 / CIP 108378 / DSM 44985 / JCM 13578)</name>
    <dbReference type="NCBI Taxonomy" id="640132"/>
    <lineage>
        <taxon>Bacteria</taxon>
        <taxon>Bacillati</taxon>
        <taxon>Actinomycetota</taxon>
        <taxon>Actinomycetes</taxon>
        <taxon>Mycobacteriales</taxon>
        <taxon>Segniliparaceae</taxon>
        <taxon>Segniliparus</taxon>
    </lineage>
</organism>
<dbReference type="Pfam" id="PF21079">
    <property type="entry name" value="GDH_HM2"/>
    <property type="match status" value="1"/>
</dbReference>
<dbReference type="InterPro" id="IPR049064">
    <property type="entry name" value="NAD_Glu_DH_ACT3"/>
</dbReference>
<dbReference type="Pfam" id="PF21075">
    <property type="entry name" value="GDH_ACT1"/>
    <property type="match status" value="1"/>
</dbReference>
<evidence type="ECO:0000313" key="7">
    <source>
        <dbReference type="Proteomes" id="UP000002247"/>
    </source>
</evidence>
<dbReference type="OrthoDB" id="9758052at2"/>
<dbReference type="STRING" id="640132.Srot_1885"/>
<dbReference type="Proteomes" id="UP000002247">
    <property type="component" value="Chromosome"/>
</dbReference>
<protein>
    <submittedName>
        <fullName evidence="6">NAD-glutamate dehydrogenase</fullName>
    </submittedName>
</protein>
<dbReference type="Pfam" id="PF21078">
    <property type="entry name" value="GDH_HM3"/>
    <property type="match status" value="1"/>
</dbReference>
<reference evidence="6 7" key="1">
    <citation type="journal article" date="2010" name="Stand. Genomic Sci.">
        <title>Complete genome sequence of Segniliparus rotundus type strain (CDC 1076).</title>
        <authorList>
            <person name="Sikorski J."/>
            <person name="Lapidus A."/>
            <person name="Copeland A."/>
            <person name="Misra M."/>
            <person name="Glavina Del Rio T."/>
            <person name="Nolan M."/>
            <person name="Lucas S."/>
            <person name="Chen F."/>
            <person name="Tice H."/>
            <person name="Cheng J.F."/>
            <person name="Jando M."/>
            <person name="Schneider S."/>
            <person name="Bruce D."/>
            <person name="Goodwin L."/>
            <person name="Pitluck S."/>
            <person name="Liolios K."/>
            <person name="Mikhailova N."/>
            <person name="Pati A."/>
            <person name="Ivanova N."/>
            <person name="Mavromatis K."/>
            <person name="Chen A."/>
            <person name="Palaniappan K."/>
            <person name="Chertkov O."/>
            <person name="Land M."/>
            <person name="Hauser L."/>
            <person name="Chang Y.J."/>
            <person name="Jeffries C.D."/>
            <person name="Brettin T."/>
            <person name="Detter J.C."/>
            <person name="Han C."/>
            <person name="Rohde M."/>
            <person name="Goker M."/>
            <person name="Bristow J."/>
            <person name="Eisen J.A."/>
            <person name="Markowitz V."/>
            <person name="Hugenholtz P."/>
            <person name="Kyrpides N.C."/>
            <person name="Klenk H.P."/>
        </authorList>
    </citation>
    <scope>NUCLEOTIDE SEQUENCE [LARGE SCALE GENOMIC DNA]</scope>
    <source>
        <strain evidence="7">ATCC BAA-972 / CDC 1076 / CIP 108378 / DSM 44985 / JCM 13578</strain>
    </source>
</reference>
<feature type="domain" description="NAD-specific glutamate dehydrogenase C-terminal" evidence="2">
    <location>
        <begin position="1238"/>
        <end position="1573"/>
    </location>
</feature>
<sequence>MATRIELAGMGRALGELSAEQRSRLDGFARVYADSADPDLHAMLDHISLGAVRRPGADCARAARLRGVPTVFVVTDDAPLLVQSVSSLVESFGARITALEHPVLAVRRDDGGNLLELVLDETEPRAAHAESWIQATLAPDTPDELVAEIDAGLVGVLRDVRHAHADHAAVLGRLRQLADDLPGQGTDVELANASRLLRWLADDHFVFLGYRSFAPDGDGRWRPDEASGLGVLRERAPQLLPLSAAPVPGEAVLVVAQSPRPSVVGSSRHPYTVMVREIDAQGALRREHRFLGMFPVSAVHGNVLDVPVVGERALKVVASCGVRLDSYSGQQILEVISGLPRPELFCMGLDMLQKIASCALDVADRRGLRLFLRQDPLGERVLAWARLPQDRYTTAVRLAMQDVLLREFGAAAIDYSARVTESAAWVFFTVRGPFASEPDCASANEDRIQALLAAESRTWADRLVEEAGLTPATAQWYAEALPLSYQEAFTPQRAVEDVNILQGLSRGGVRVRVEDAADTDGADAALVLYVCGEPVTISKVLPLMTSLGLAVLFERPHGLRRADGEQCWIYQFGVAAEKRSAQERSGPLSEQGTREKLVDAMEALWNGESEADQLGVLTLQAGLSWREVSLLRVYAQYLRQIDFPYPSSHISRVLLRYADTAVLLVRLFRATFHPQEASNAARDRILEELRQAVASVISLDEDRVLLAYLDLIEATLRTNFFRPEGADGSAPTGGGVIALKLAPRKLVLGSLKNLPKPVPEFEVFVSSPRVQGTHLRFGAVARGGIRWSDRVSDFRTEILGLAKAQTTKNAVIVPVGAKGGFVVKRPVPPDASRAEGLACYKLFIGALLELTDNIDPQTRAVVGPPDVVRRDNDDPYLVVAADKGTATFSDTANEIAKSFGFWLGDAFASGGSVGYDHKAMGITARGAWESVRRHFWELGVDPQTSDFTVVGVGDMSGDVFGNGMLRSPHIRLLAAFDHRHVFLDPDPDAARSFAERERLFQLPRSSWADYDASLISAGGGVWARGVKAVPLSPQVRAALGLPDEVAELSPPELIRAILKAPVDLLWNGGIGTYIKASGQSDAEVGDKTNDELRVDGSDVRAKVVGEGGNLGATQLGRIEYARAGGRINTDAIDNSAGVDCSDHEVNIKILLSQLEAAGQLPQDRRALLLESLTDEVAELVLADNIAQNNELGFARRTAAQFVDVHARQIEELVSAGRLDREVEFLPEPESLRERGKAGEGLSSPELSVLLAYAKLSLKHDLLESDVPDSEMYEPKLRAYFPSGLPAEAKAGVGSHALRRQIVATLLTNEIVDLGGTTFAFRMSEESGVCVSDVARSFSAAVEIFDLPQTLGPTRPHEMPAAAADRVLAQVRRLLDRSCRWLVTNRPQPLAMRSEIARYAPKVKELTELLPTWLRGDDVASFSALRDSMARLGAPEALAARAARLVYEFRLLDIIDVAELVERPCAPVGELYFRIGSELGVDRVLNLANLLPVEDQWQVKARLALREELHAALRSLTLDVMADSDPAESPEEHIADWRARNSARVNRAQDALAGVFASQVADLAAISVATRWVRSMARGSH</sequence>
<dbReference type="Pfam" id="PF21076">
    <property type="entry name" value="GDH_ACT2"/>
    <property type="match status" value="1"/>
</dbReference>
<dbReference type="InterPro" id="IPR048381">
    <property type="entry name" value="GDH_C"/>
</dbReference>
<dbReference type="InterPro" id="IPR024727">
    <property type="entry name" value="NAD_Glu_DH_N_ACT1"/>
</dbReference>
<dbReference type="Pfam" id="PF21077">
    <property type="entry name" value="GDH_ACT3"/>
    <property type="match status" value="1"/>
</dbReference>
<proteinExistence type="predicted"/>
<dbReference type="InterPro" id="IPR049056">
    <property type="entry name" value="NAD_Glu_DH_HM3"/>
</dbReference>
<dbReference type="RefSeq" id="WP_013138798.1">
    <property type="nucleotide sequence ID" value="NC_014168.1"/>
</dbReference>
<dbReference type="GO" id="GO:0004352">
    <property type="term" value="F:glutamate dehydrogenase (NAD+) activity"/>
    <property type="evidence" value="ECO:0007669"/>
    <property type="project" value="InterPro"/>
</dbReference>
<dbReference type="SUPFAM" id="SSF53223">
    <property type="entry name" value="Aminoacid dehydrogenase-like, N-terminal domain"/>
    <property type="match status" value="1"/>
</dbReference>
<dbReference type="InterPro" id="IPR007780">
    <property type="entry name" value="NAD_Glu_DH_bac"/>
</dbReference>
<feature type="domain" description="NAD-glutamate dehydrogenase ACT2" evidence="4">
    <location>
        <begin position="369"/>
        <end position="459"/>
    </location>
</feature>
<feature type="domain" description="NAD-glutamate dehydrogenase catalytic" evidence="1">
    <location>
        <begin position="689"/>
        <end position="1191"/>
    </location>
</feature>
<dbReference type="InterPro" id="IPR028971">
    <property type="entry name" value="NAD-GDH_cat"/>
</dbReference>
<dbReference type="PANTHER" id="PTHR43403:SF1">
    <property type="entry name" value="NAD-SPECIFIC GLUTAMATE DEHYDROGENASE"/>
    <property type="match status" value="1"/>
</dbReference>
<dbReference type="EMBL" id="CP001958">
    <property type="protein sequence ID" value="ADG98345.1"/>
    <property type="molecule type" value="Genomic_DNA"/>
</dbReference>
<evidence type="ECO:0000259" key="5">
    <source>
        <dbReference type="Pfam" id="PF21077"/>
    </source>
</evidence>
<dbReference type="GO" id="GO:0004069">
    <property type="term" value="F:L-aspartate:2-oxoglutarate aminotransferase activity"/>
    <property type="evidence" value="ECO:0007669"/>
    <property type="project" value="InterPro"/>
</dbReference>
<feature type="domain" description="NAD-glutamate dehydrogenase N-terminal ACT1" evidence="3">
    <location>
        <begin position="70"/>
        <end position="152"/>
    </location>
</feature>
<evidence type="ECO:0000259" key="3">
    <source>
        <dbReference type="Pfam" id="PF21075"/>
    </source>
</evidence>
<evidence type="ECO:0000259" key="2">
    <source>
        <dbReference type="Pfam" id="PF21074"/>
    </source>
</evidence>
<name>D6Z8R5_SEGRD</name>
<dbReference type="PIRSF" id="PIRSF036761">
    <property type="entry name" value="GDH_Mll4104"/>
    <property type="match status" value="1"/>
</dbReference>
<accession>D6Z8R5</accession>
<dbReference type="InterPro" id="IPR049058">
    <property type="entry name" value="NAD_Glu_DH_HM2"/>
</dbReference>
<dbReference type="HOGENOM" id="CLU_003404_1_1_11"/>
<keyword evidence="7" id="KW-1185">Reference proteome</keyword>
<feature type="domain" description="NAD-glutamate dehydrogenase ACT3" evidence="5">
    <location>
        <begin position="518"/>
        <end position="580"/>
    </location>
</feature>
<dbReference type="InterPro" id="IPR049062">
    <property type="entry name" value="NAD_Glu_DH_ACT2"/>
</dbReference>
<dbReference type="Pfam" id="PF05088">
    <property type="entry name" value="Bac_GDH_CD"/>
    <property type="match status" value="1"/>
</dbReference>
<dbReference type="PANTHER" id="PTHR43403">
    <property type="entry name" value="NAD-SPECIFIC GLUTAMATE DEHYDROGENASE"/>
    <property type="match status" value="1"/>
</dbReference>
<gene>
    <name evidence="6" type="ordered locus">Srot_1885</name>
</gene>
<evidence type="ECO:0000259" key="1">
    <source>
        <dbReference type="Pfam" id="PF05088"/>
    </source>
</evidence>
<dbReference type="InterPro" id="IPR046346">
    <property type="entry name" value="Aminoacid_DH-like_N_sf"/>
</dbReference>
<evidence type="ECO:0000259" key="4">
    <source>
        <dbReference type="Pfam" id="PF21076"/>
    </source>
</evidence>
<dbReference type="KEGG" id="srt:Srot_1885"/>
<dbReference type="InterPro" id="IPR036291">
    <property type="entry name" value="NAD(P)-bd_dom_sf"/>
</dbReference>